<dbReference type="EMBL" id="PP542043">
    <property type="protein sequence ID" value="XDO02047.1"/>
    <property type="molecule type" value="Genomic_DNA"/>
</dbReference>
<evidence type="ECO:0000313" key="2">
    <source>
        <dbReference type="EMBL" id="XDO02047.1"/>
    </source>
</evidence>
<name>A0AB39J8E6_9VIRU</name>
<keyword evidence="1" id="KW-0812">Transmembrane</keyword>
<feature type="transmembrane region" description="Helical" evidence="1">
    <location>
        <begin position="20"/>
        <end position="37"/>
    </location>
</feature>
<reference evidence="2" key="1">
    <citation type="submission" date="2024-03" db="EMBL/GenBank/DDBJ databases">
        <title>Eukaryotic viruses encode the ribosomal protein eL40.</title>
        <authorList>
            <person name="Thomy J."/>
            <person name="Schvarcz C.R."/>
            <person name="McBeain K.A."/>
            <person name="Edwards K.F."/>
            <person name="Steward G.F."/>
        </authorList>
    </citation>
    <scope>NUCLEOTIDE SEQUENCE</scope>
    <source>
        <strain evidence="2">FloV-SA2</strain>
    </source>
</reference>
<accession>A0AB39J8E6</accession>
<proteinExistence type="predicted"/>
<keyword evidence="1" id="KW-1133">Transmembrane helix</keyword>
<evidence type="ECO:0000256" key="1">
    <source>
        <dbReference type="SAM" id="Phobius"/>
    </source>
</evidence>
<protein>
    <submittedName>
        <fullName evidence="2">Uncharacterized protein</fullName>
    </submittedName>
</protein>
<sequence length="168" mass="19875">MDLFKYIKKLIIKYYNKSNLIILTSFIIIIVNLSIIYTNHDFDYDSDLDSDLDSDTDIDIDAYVDLNHNNFFETEFKVNPNFNYRLIEGFDAKAENDLDWVELLPERRDAWELLGWSQITWDKDDGNSCTPCLSKKKMKKLKKKQKKQITKLEKLPIEPPLLQMNKAN</sequence>
<organism evidence="2">
    <name type="scientific">Florenciella sp. virus SA2</name>
    <dbReference type="NCBI Taxonomy" id="3240092"/>
    <lineage>
        <taxon>Viruses</taxon>
    </lineage>
</organism>
<keyword evidence="1" id="KW-0472">Membrane</keyword>
<gene>
    <name evidence="2" type="ORF">FloV-SA2_00228</name>
</gene>